<dbReference type="GO" id="GO:0031956">
    <property type="term" value="F:medium-chain fatty acid-CoA ligase activity"/>
    <property type="evidence" value="ECO:0007669"/>
    <property type="project" value="UniProtKB-ARBA"/>
</dbReference>
<keyword evidence="4" id="KW-0547">Nucleotide-binding</keyword>
<dbReference type="CDD" id="cd12118">
    <property type="entry name" value="ttLC_FACS_AEE21_like"/>
    <property type="match status" value="1"/>
</dbReference>
<keyword evidence="3" id="KW-0436">Ligase</keyword>
<evidence type="ECO:0000259" key="6">
    <source>
        <dbReference type="Pfam" id="PF00501"/>
    </source>
</evidence>
<evidence type="ECO:0000256" key="3">
    <source>
        <dbReference type="ARBA" id="ARBA00022598"/>
    </source>
</evidence>
<dbReference type="InterPro" id="IPR045851">
    <property type="entry name" value="AMP-bd_C_sf"/>
</dbReference>
<reference evidence="8 9" key="1">
    <citation type="submission" date="2020-10" db="EMBL/GenBank/DDBJ databases">
        <title>Plant Genome Project.</title>
        <authorList>
            <person name="Zhang R.-G."/>
        </authorList>
    </citation>
    <scope>NUCLEOTIDE SEQUENCE [LARGE SCALE GENOMIC DNA]</scope>
    <source>
        <strain evidence="8">FAFU-HL-1</strain>
        <tissue evidence="8">Leaf</tissue>
    </source>
</reference>
<protein>
    <recommendedName>
        <fullName evidence="10">4-coumarate--CoA ligase</fullName>
    </recommendedName>
</protein>
<sequence>MEGIYHCPANYVPLSPISFLERAAAVYGDKVSIVYGSNVRFSWKDTLGRCVKVASALVQLKICPGDIVEHRAPKQYRALSSRKTFDVFHHSDHGDKVILLRFSSKCNALRVLSVARSDGDGVKCVPHVQRFVGVVAALAPNVPALYELHFGVPMAGAVLSALNTRLDAPTLALKLEQLEPKLIFVDYQFTDAALKALELLSRKNVSPPHVVVIPECDKSASSMDHKHIASDLDYNCLLEMGTDDFRIIRPSNECDPISVSYTSGSTGNPKGVVYSHRAAYLNSLAEIFRFDMRQMPVFLWTVDMFRCNGWCLAWAMAALGGTNICLRNVSAEIIFDAISLHKVTHLCGPPAILNTIANAPARASSQSPLSRSVNVVVAGSLPNPEILAKVEGLGFNVYHGYGMTEALGPATVRPWKPEPDSPLEIEQEIIRRREGLHNLLIEGVEVKDPKTMKSVPNDGETIGEVMFRGNILMSGYLKSTETTRETMKGGWFHTGDLGVRHPNGYLQMKDRAKDIIISGGEAISTLEVEAVLLSHPKVSEVAVVGQPDALLNEVPCAFVRLKEGFGASAEDIIEFCGDQLPDHMIPKRVVFGELPVNFSGKVQKFSIREAVNANTSLAN</sequence>
<dbReference type="Proteomes" id="UP000657918">
    <property type="component" value="Unassembled WGS sequence"/>
</dbReference>
<dbReference type="EMBL" id="JADGMS010000005">
    <property type="protein sequence ID" value="KAF9682120.1"/>
    <property type="molecule type" value="Genomic_DNA"/>
</dbReference>
<dbReference type="PANTHER" id="PTHR43859:SF11">
    <property type="entry name" value="4-COUMARATE--COA LIGASE"/>
    <property type="match status" value="1"/>
</dbReference>
<dbReference type="PROSITE" id="PS00455">
    <property type="entry name" value="AMP_BINDING"/>
    <property type="match status" value="1"/>
</dbReference>
<dbReference type="GO" id="GO:0005829">
    <property type="term" value="C:cytosol"/>
    <property type="evidence" value="ECO:0007669"/>
    <property type="project" value="UniProtKB-SubCell"/>
</dbReference>
<dbReference type="GO" id="GO:0005524">
    <property type="term" value="F:ATP binding"/>
    <property type="evidence" value="ECO:0007669"/>
    <property type="project" value="UniProtKB-KW"/>
</dbReference>
<keyword evidence="5" id="KW-0067">ATP-binding</keyword>
<name>A0A835K7A3_9ROSI</name>
<evidence type="ECO:0000256" key="4">
    <source>
        <dbReference type="ARBA" id="ARBA00022741"/>
    </source>
</evidence>
<dbReference type="Gene3D" id="3.40.50.12780">
    <property type="entry name" value="N-terminal domain of ligase-like"/>
    <property type="match status" value="1"/>
</dbReference>
<evidence type="ECO:0000259" key="7">
    <source>
        <dbReference type="Pfam" id="PF13193"/>
    </source>
</evidence>
<dbReference type="OrthoDB" id="10253115at2759"/>
<comment type="similarity">
    <text evidence="2">Belongs to the ATP-dependent AMP-binding enzyme family.</text>
</comment>
<dbReference type="InterPro" id="IPR042099">
    <property type="entry name" value="ANL_N_sf"/>
</dbReference>
<gene>
    <name evidence="8" type="ORF">SADUNF_Sadunf05G0075200</name>
</gene>
<dbReference type="InterPro" id="IPR020845">
    <property type="entry name" value="AMP-binding_CS"/>
</dbReference>
<evidence type="ECO:0000256" key="1">
    <source>
        <dbReference type="ARBA" id="ARBA00004514"/>
    </source>
</evidence>
<dbReference type="InterPro" id="IPR025110">
    <property type="entry name" value="AMP-bd_C"/>
</dbReference>
<dbReference type="AlphaFoldDB" id="A0A835K7A3"/>
<dbReference type="Gene3D" id="3.30.300.30">
    <property type="match status" value="1"/>
</dbReference>
<dbReference type="Pfam" id="PF00501">
    <property type="entry name" value="AMP-binding"/>
    <property type="match status" value="1"/>
</dbReference>
<comment type="subcellular location">
    <subcellularLocation>
        <location evidence="1">Cytoplasm</location>
        <location evidence="1">Cytosol</location>
    </subcellularLocation>
</comment>
<keyword evidence="9" id="KW-1185">Reference proteome</keyword>
<feature type="domain" description="AMP-dependent synthetase/ligase" evidence="6">
    <location>
        <begin position="134"/>
        <end position="477"/>
    </location>
</feature>
<dbReference type="Pfam" id="PF13193">
    <property type="entry name" value="AMP-binding_C"/>
    <property type="match status" value="1"/>
</dbReference>
<accession>A0A835K7A3</accession>
<comment type="caution">
    <text evidence="8">The sequence shown here is derived from an EMBL/GenBank/DDBJ whole genome shotgun (WGS) entry which is preliminary data.</text>
</comment>
<dbReference type="FunFam" id="3.30.300.30:FF:000008">
    <property type="entry name" value="2,3-dihydroxybenzoate-AMP ligase"/>
    <property type="match status" value="1"/>
</dbReference>
<evidence type="ECO:0000313" key="9">
    <source>
        <dbReference type="Proteomes" id="UP000657918"/>
    </source>
</evidence>
<dbReference type="InterPro" id="IPR000873">
    <property type="entry name" value="AMP-dep_synth/lig_dom"/>
</dbReference>
<evidence type="ECO:0008006" key="10">
    <source>
        <dbReference type="Google" id="ProtNLM"/>
    </source>
</evidence>
<dbReference type="SUPFAM" id="SSF56801">
    <property type="entry name" value="Acetyl-CoA synthetase-like"/>
    <property type="match status" value="2"/>
</dbReference>
<evidence type="ECO:0000256" key="5">
    <source>
        <dbReference type="ARBA" id="ARBA00022840"/>
    </source>
</evidence>
<dbReference type="PANTHER" id="PTHR43859">
    <property type="entry name" value="ACYL-ACTIVATING ENZYME"/>
    <property type="match status" value="1"/>
</dbReference>
<evidence type="ECO:0000313" key="8">
    <source>
        <dbReference type="EMBL" id="KAF9682120.1"/>
    </source>
</evidence>
<evidence type="ECO:0000256" key="2">
    <source>
        <dbReference type="ARBA" id="ARBA00006432"/>
    </source>
</evidence>
<proteinExistence type="inferred from homology"/>
<feature type="domain" description="AMP-binding enzyme C-terminal" evidence="7">
    <location>
        <begin position="527"/>
        <end position="601"/>
    </location>
</feature>
<organism evidence="8 9">
    <name type="scientific">Salix dunnii</name>
    <dbReference type="NCBI Taxonomy" id="1413687"/>
    <lineage>
        <taxon>Eukaryota</taxon>
        <taxon>Viridiplantae</taxon>
        <taxon>Streptophyta</taxon>
        <taxon>Embryophyta</taxon>
        <taxon>Tracheophyta</taxon>
        <taxon>Spermatophyta</taxon>
        <taxon>Magnoliopsida</taxon>
        <taxon>eudicotyledons</taxon>
        <taxon>Gunneridae</taxon>
        <taxon>Pentapetalae</taxon>
        <taxon>rosids</taxon>
        <taxon>fabids</taxon>
        <taxon>Malpighiales</taxon>
        <taxon>Salicaceae</taxon>
        <taxon>Saliceae</taxon>
        <taxon>Salix</taxon>
    </lineage>
</organism>